<name>A0ABT1MF81_9BACT</name>
<dbReference type="RefSeq" id="WP_255026022.1">
    <property type="nucleotide sequence ID" value="NZ_JANDHW010000003.1"/>
</dbReference>
<keyword evidence="1" id="KW-0472">Membrane</keyword>
<dbReference type="EMBL" id="JANDHW010000003">
    <property type="protein sequence ID" value="MCP9611297.1"/>
    <property type="molecule type" value="Genomic_DNA"/>
</dbReference>
<feature type="transmembrane region" description="Helical" evidence="1">
    <location>
        <begin position="22"/>
        <end position="45"/>
    </location>
</feature>
<gene>
    <name evidence="2" type="ORF">NMU02_04240</name>
</gene>
<evidence type="ECO:0000313" key="3">
    <source>
        <dbReference type="Proteomes" id="UP001205603"/>
    </source>
</evidence>
<organism evidence="2 3">
    <name type="scientific">Coprobacter tertius</name>
    <dbReference type="NCBI Taxonomy" id="2944915"/>
    <lineage>
        <taxon>Bacteria</taxon>
        <taxon>Pseudomonadati</taxon>
        <taxon>Bacteroidota</taxon>
        <taxon>Bacteroidia</taxon>
        <taxon>Bacteroidales</taxon>
        <taxon>Barnesiellaceae</taxon>
        <taxon>Coprobacter</taxon>
    </lineage>
</organism>
<keyword evidence="3" id="KW-1185">Reference proteome</keyword>
<dbReference type="Proteomes" id="UP001205603">
    <property type="component" value="Unassembled WGS sequence"/>
</dbReference>
<evidence type="ECO:0000256" key="1">
    <source>
        <dbReference type="SAM" id="Phobius"/>
    </source>
</evidence>
<keyword evidence="1" id="KW-0812">Transmembrane</keyword>
<reference evidence="2 3" key="1">
    <citation type="submission" date="2022-07" db="EMBL/GenBank/DDBJ databases">
        <title>Fecal culturing of patients with breast cancer.</title>
        <authorList>
            <person name="Teng N.M.Y."/>
            <person name="Kiu R."/>
            <person name="Evans R."/>
            <person name="Baker D.J."/>
            <person name="Zenner C."/>
            <person name="Robinson S.D."/>
            <person name="Hall L.J."/>
        </authorList>
    </citation>
    <scope>NUCLEOTIDE SEQUENCE [LARGE SCALE GENOMIC DNA]</scope>
    <source>
        <strain evidence="2 3">LH1063</strain>
    </source>
</reference>
<keyword evidence="1" id="KW-1133">Transmembrane helix</keyword>
<proteinExistence type="predicted"/>
<evidence type="ECO:0000313" key="2">
    <source>
        <dbReference type="EMBL" id="MCP9611297.1"/>
    </source>
</evidence>
<accession>A0ABT1MF81</accession>
<protein>
    <submittedName>
        <fullName evidence="2">Uncharacterized protein</fullName>
    </submittedName>
</protein>
<sequence>MEQKIEKGIGFLQKLIALQNKYGFFSIIKGLFILLLSGYVVFFALNPTYLLEKIENTRTEQHEDAIAKRIKSDTEIRLILERLLNKSEAGRSWLIEFHNGNSNLGSGLPFLFGSMRLETTKDGVLGVEEEYADFSLSRYPLLAKVLEDGFFYGSIEDIKPLDQKLYFKMKSNNVTEVALLAIYKGTAPLGIVGLTYCNTEMDAQKVGMLIRKAGVQIATLLS</sequence>
<comment type="caution">
    <text evidence="2">The sequence shown here is derived from an EMBL/GenBank/DDBJ whole genome shotgun (WGS) entry which is preliminary data.</text>
</comment>